<dbReference type="FunFam" id="2.60.40.10:FF:000052">
    <property type="entry name" value="Contactin 1"/>
    <property type="match status" value="1"/>
</dbReference>
<dbReference type="Pfam" id="PF00041">
    <property type="entry name" value="fn3"/>
    <property type="match status" value="4"/>
</dbReference>
<feature type="domain" description="Fibronectin type-III" evidence="21">
    <location>
        <begin position="902"/>
        <end position="998"/>
    </location>
</feature>
<dbReference type="FunFam" id="2.60.40.10:FF:000054">
    <property type="entry name" value="Contactin 1"/>
    <property type="match status" value="1"/>
</dbReference>
<keyword evidence="10" id="KW-0325">Glycoprotein</keyword>
<dbReference type="InterPro" id="IPR003599">
    <property type="entry name" value="Ig_sub"/>
</dbReference>
<evidence type="ECO:0000256" key="6">
    <source>
        <dbReference type="ARBA" id="ARBA00022737"/>
    </source>
</evidence>
<dbReference type="InterPro" id="IPR007110">
    <property type="entry name" value="Ig-like_dom"/>
</dbReference>
<evidence type="ECO:0000256" key="16">
    <source>
        <dbReference type="ARBA" id="ARBA00077064"/>
    </source>
</evidence>
<feature type="domain" description="Fibronectin type-III" evidence="21">
    <location>
        <begin position="703"/>
        <end position="800"/>
    </location>
</feature>
<evidence type="ECO:0000256" key="4">
    <source>
        <dbReference type="ARBA" id="ARBA00022622"/>
    </source>
</evidence>
<evidence type="ECO:0000256" key="17">
    <source>
        <dbReference type="ARBA" id="ARBA00082464"/>
    </source>
</evidence>
<dbReference type="SUPFAM" id="SSF48726">
    <property type="entry name" value="Immunoglobulin"/>
    <property type="match status" value="6"/>
</dbReference>
<dbReference type="InterPro" id="IPR003598">
    <property type="entry name" value="Ig_sub2"/>
</dbReference>
<feature type="domain" description="Fibronectin type-III" evidence="21">
    <location>
        <begin position="600"/>
        <end position="698"/>
    </location>
</feature>
<feature type="region of interest" description="Disordered" evidence="18">
    <location>
        <begin position="684"/>
        <end position="713"/>
    </location>
</feature>
<dbReference type="SMART" id="SM00409">
    <property type="entry name" value="IG"/>
    <property type="match status" value="6"/>
</dbReference>
<reference evidence="22" key="3">
    <citation type="submission" date="2025-09" db="UniProtKB">
        <authorList>
            <consortium name="Ensembl"/>
        </authorList>
    </citation>
    <scope>IDENTIFICATION</scope>
</reference>
<dbReference type="FunFam" id="2.60.40.10:FF:000044">
    <property type="entry name" value="Contactin 1"/>
    <property type="match status" value="1"/>
</dbReference>
<evidence type="ECO:0000256" key="15">
    <source>
        <dbReference type="ARBA" id="ARBA00076061"/>
    </source>
</evidence>
<dbReference type="Ensembl" id="ENSCJAT00000138560.1">
    <property type="protein sequence ID" value="ENSCJAP00000094199.1"/>
    <property type="gene ID" value="ENSCJAG00000015217.5"/>
</dbReference>
<evidence type="ECO:0000256" key="12">
    <source>
        <dbReference type="ARBA" id="ARBA00023319"/>
    </source>
</evidence>
<feature type="chain" id="PRO_5035182123" description="Contactin-2" evidence="19">
    <location>
        <begin position="20"/>
        <end position="1062"/>
    </location>
</feature>
<evidence type="ECO:0000256" key="13">
    <source>
        <dbReference type="ARBA" id="ARBA00038703"/>
    </source>
</evidence>
<evidence type="ECO:0000259" key="21">
    <source>
        <dbReference type="PROSITE" id="PS50853"/>
    </source>
</evidence>
<evidence type="ECO:0000256" key="7">
    <source>
        <dbReference type="ARBA" id="ARBA00022889"/>
    </source>
</evidence>
<dbReference type="GO" id="GO:0030424">
    <property type="term" value="C:axon"/>
    <property type="evidence" value="ECO:0007669"/>
    <property type="project" value="TreeGrafter"/>
</dbReference>
<dbReference type="PROSITE" id="PS50853">
    <property type="entry name" value="FN3"/>
    <property type="match status" value="4"/>
</dbReference>
<keyword evidence="11" id="KW-0449">Lipoprotein</keyword>
<dbReference type="SMART" id="SM00408">
    <property type="entry name" value="IGc2"/>
    <property type="match status" value="6"/>
</dbReference>
<dbReference type="GeneTree" id="ENSGT00940000160282"/>
<dbReference type="InterPro" id="IPR036179">
    <property type="entry name" value="Ig-like_dom_sf"/>
</dbReference>
<protein>
    <recommendedName>
        <fullName evidence="14">Contactin-2</fullName>
    </recommendedName>
    <alternativeName>
        <fullName evidence="16">Axonal glycoprotein TAG-1</fullName>
    </alternativeName>
    <alternativeName>
        <fullName evidence="17">Axonin-1</fullName>
    </alternativeName>
    <alternativeName>
        <fullName evidence="15">Transient axonal glycoprotein 1</fullName>
    </alternativeName>
</protein>
<feature type="domain" description="Ig-like" evidence="20">
    <location>
        <begin position="26"/>
        <end position="117"/>
    </location>
</feature>
<feature type="domain" description="Ig-like" evidence="20">
    <location>
        <begin position="408"/>
        <end position="497"/>
    </location>
</feature>
<feature type="domain" description="Ig-like" evidence="20">
    <location>
        <begin position="499"/>
        <end position="593"/>
    </location>
</feature>
<dbReference type="FunFam" id="2.60.40.10:FF:000600">
    <property type="entry name" value="Contactin 2"/>
    <property type="match status" value="1"/>
</dbReference>
<evidence type="ECO:0000256" key="3">
    <source>
        <dbReference type="ARBA" id="ARBA00022475"/>
    </source>
</evidence>
<comment type="subcellular location">
    <subcellularLocation>
        <location evidence="1">Cell membrane</location>
        <topology evidence="1">Lipid-anchor</topology>
        <topology evidence="1">GPI-anchor</topology>
    </subcellularLocation>
</comment>
<evidence type="ECO:0000313" key="23">
    <source>
        <dbReference type="Proteomes" id="UP000008225"/>
    </source>
</evidence>
<dbReference type="PANTHER" id="PTHR44170:SF18">
    <property type="entry name" value="CONTACTIN 3B-RELATED"/>
    <property type="match status" value="1"/>
</dbReference>
<gene>
    <name evidence="22" type="primary">CNTN3</name>
</gene>
<evidence type="ECO:0000256" key="14">
    <source>
        <dbReference type="ARBA" id="ARBA00072737"/>
    </source>
</evidence>
<keyword evidence="5 19" id="KW-0732">Signal</keyword>
<comment type="similarity">
    <text evidence="2">Belongs to the immunoglobulin superfamily. Contactin family.</text>
</comment>
<keyword evidence="7" id="KW-0130">Cell adhesion</keyword>
<dbReference type="FunFam" id="2.60.40.10:FF:000047">
    <property type="entry name" value="Contactin 1"/>
    <property type="match status" value="1"/>
</dbReference>
<evidence type="ECO:0000256" key="18">
    <source>
        <dbReference type="SAM" id="MobiDB-lite"/>
    </source>
</evidence>
<evidence type="ECO:0000256" key="11">
    <source>
        <dbReference type="ARBA" id="ARBA00023288"/>
    </source>
</evidence>
<dbReference type="SUPFAM" id="SSF49265">
    <property type="entry name" value="Fibronectin type III"/>
    <property type="match status" value="2"/>
</dbReference>
<dbReference type="OMA" id="HKLMGAR"/>
<proteinExistence type="inferred from homology"/>
<organism evidence="22 23">
    <name type="scientific">Callithrix jacchus</name>
    <name type="common">White-tufted-ear marmoset</name>
    <name type="synonym">Simia Jacchus</name>
    <dbReference type="NCBI Taxonomy" id="9483"/>
    <lineage>
        <taxon>Eukaryota</taxon>
        <taxon>Metazoa</taxon>
        <taxon>Chordata</taxon>
        <taxon>Craniata</taxon>
        <taxon>Vertebrata</taxon>
        <taxon>Euteleostomi</taxon>
        <taxon>Mammalia</taxon>
        <taxon>Eutheria</taxon>
        <taxon>Euarchontoglires</taxon>
        <taxon>Primates</taxon>
        <taxon>Haplorrhini</taxon>
        <taxon>Platyrrhini</taxon>
        <taxon>Cebidae</taxon>
        <taxon>Callitrichinae</taxon>
        <taxon>Callithrix</taxon>
        <taxon>Callithrix</taxon>
    </lineage>
</organism>
<dbReference type="GO" id="GO:0007420">
    <property type="term" value="P:brain development"/>
    <property type="evidence" value="ECO:0007669"/>
    <property type="project" value="TreeGrafter"/>
</dbReference>
<sequence length="1062" mass="116568">MMLPWKQLILLSFIGCLGGELLLQGPVFIKEPSNSIFPVGSEDKKITLNCEARGNPSPHYRWQLNGSDIDTKMEHHYKLNGGNLLVINPNRNWDAGTYQCFATNSLGTIVSREAKLQFAYLDNFKTKMRSTVSVREGQGVVLLCGPPPHSGELSYAWIFNEYPSFVEEDSRRFVSQETGHLYISKVEPSDVGNYTCVVTSMVTNARVLGSPTPLMLRSDGVMGEYEPKIEVQFPETLPAAKGSTVKLECFALGNPIPQINWRRSDGLPFSSKIKLRKFNGVLEIANFQQEDAGSYECIAENSRGKNVARGRLTYYAKPHWVQLIKDVEIAVEDNLYWECRASGKPKPSYRWLKNGAALVLEERIQIENGALTISNLSVTDSGMFQCIAENKHGLVYSSAELKVVASAPDFSKNPMKKLVQVQVGSLVSLDCKPRASPRARSFWKKGDMNVQEHERITLLKDGGLKIANVTKADAGTYTCMAENQFGKANGTTHLVVTEPTRITLAPSNMDVSVGESVILPCQVQHDPLLDIIFTWYFNGALADFKKDGSHFEKVGGSSSGDLMIRNIQLKHSGKYVCMVQTGVDSVSSAADLIVRGSPGPPENVRVDEITDTTAQLSWKEGTDNHSPVISYSIQARTPFSVGWQTITTVPEVIDGKTHTATVVELNPWVEYEFRVVASNKIGGGEPSLPSEKVRTEEAVPEVPPSEVNGGGGSRSELVITWDPVPEELQNGEGFGYVVAFRPLGVTTWIQTVVTSPDTPRYVFRNESIVPYSPYEVKVGVYNNKGEGPFSPVTTVFSAEEEPTVAPSQVSANSLSSSEIEVSWNTIPWKLSNGHLLGYEVRYWNSGGKEESSSKVKVAGNETSARLLGLKSNLAYYTAVRAYNSAGAGPFSATVNATTKKTPPSQPPGNVVWNATDTKVLLNWEQVKAMENESEVTGYKVFYRTSSQNNAQVLNTNKTSAELLLPIKEDYIIEVKATTDGGDGTSSEQIRIPRITSKLVKAVIDFIDVSVTIPHSESISVPLSILSFQQAFHPKANTVLAGKMRARGSPQECCKIGQKKIRA</sequence>
<evidence type="ECO:0000256" key="19">
    <source>
        <dbReference type="SAM" id="SignalP"/>
    </source>
</evidence>
<keyword evidence="8" id="KW-0472">Membrane</keyword>
<dbReference type="GO" id="GO:0007411">
    <property type="term" value="P:axon guidance"/>
    <property type="evidence" value="ECO:0007669"/>
    <property type="project" value="TreeGrafter"/>
</dbReference>
<dbReference type="PANTHER" id="PTHR44170">
    <property type="entry name" value="PROTEIN SIDEKICK"/>
    <property type="match status" value="1"/>
</dbReference>
<evidence type="ECO:0000256" key="1">
    <source>
        <dbReference type="ARBA" id="ARBA00004609"/>
    </source>
</evidence>
<evidence type="ECO:0000256" key="5">
    <source>
        <dbReference type="ARBA" id="ARBA00022729"/>
    </source>
</evidence>
<evidence type="ECO:0000256" key="8">
    <source>
        <dbReference type="ARBA" id="ARBA00023136"/>
    </source>
</evidence>
<reference evidence="22" key="2">
    <citation type="submission" date="2025-08" db="UniProtKB">
        <authorList>
            <consortium name="Ensembl"/>
        </authorList>
    </citation>
    <scope>IDENTIFICATION</scope>
</reference>
<keyword evidence="3" id="KW-1003">Cell membrane</keyword>
<dbReference type="InterPro" id="IPR013098">
    <property type="entry name" value="Ig_I-set"/>
</dbReference>
<dbReference type="GO" id="GO:0098632">
    <property type="term" value="F:cell-cell adhesion mediator activity"/>
    <property type="evidence" value="ECO:0007669"/>
    <property type="project" value="TreeGrafter"/>
</dbReference>
<dbReference type="CDD" id="cd00063">
    <property type="entry name" value="FN3"/>
    <property type="match status" value="4"/>
</dbReference>
<comment type="subunit">
    <text evidence="13">Interacts with PTPRG.</text>
</comment>
<evidence type="ECO:0000259" key="20">
    <source>
        <dbReference type="PROSITE" id="PS50835"/>
    </source>
</evidence>
<dbReference type="GO" id="GO:0098552">
    <property type="term" value="C:side of membrane"/>
    <property type="evidence" value="ECO:0007669"/>
    <property type="project" value="UniProtKB-KW"/>
</dbReference>
<reference evidence="22 23" key="1">
    <citation type="submission" date="2009-03" db="EMBL/GenBank/DDBJ databases">
        <authorList>
            <person name="Warren W."/>
            <person name="Ye L."/>
            <person name="Minx P."/>
            <person name="Worley K."/>
            <person name="Gibbs R."/>
            <person name="Wilson R.K."/>
        </authorList>
    </citation>
    <scope>NUCLEOTIDE SEQUENCE [LARGE SCALE GENOMIC DNA]</scope>
</reference>
<dbReference type="Pfam" id="PF13927">
    <property type="entry name" value="Ig_3"/>
    <property type="match status" value="4"/>
</dbReference>
<feature type="domain" description="Ig-like" evidence="20">
    <location>
        <begin position="318"/>
        <end position="402"/>
    </location>
</feature>
<dbReference type="Pfam" id="PF07679">
    <property type="entry name" value="I-set"/>
    <property type="match status" value="2"/>
</dbReference>
<dbReference type="InterPro" id="IPR013783">
    <property type="entry name" value="Ig-like_fold"/>
</dbReference>
<dbReference type="SMART" id="SM00060">
    <property type="entry name" value="FN3"/>
    <property type="match status" value="4"/>
</dbReference>
<keyword evidence="4" id="KW-0336">GPI-anchor</keyword>
<accession>A0A8I3XFE2</accession>
<dbReference type="FunFam" id="2.60.40.10:FF:000005">
    <property type="entry name" value="Neuronal cell adhesion molecule"/>
    <property type="match status" value="1"/>
</dbReference>
<dbReference type="InterPro" id="IPR003961">
    <property type="entry name" value="FN3_dom"/>
</dbReference>
<keyword evidence="23" id="KW-1185">Reference proteome</keyword>
<dbReference type="Proteomes" id="UP000008225">
    <property type="component" value="Chromosome 15"/>
</dbReference>
<dbReference type="InterPro" id="IPR036116">
    <property type="entry name" value="FN3_sf"/>
</dbReference>
<dbReference type="Gene3D" id="2.60.40.10">
    <property type="entry name" value="Immunoglobulins"/>
    <property type="match status" value="10"/>
</dbReference>
<evidence type="ECO:0000313" key="22">
    <source>
        <dbReference type="Ensembl" id="ENSCJAP00000094199.1"/>
    </source>
</evidence>
<feature type="domain" description="Ig-like" evidence="20">
    <location>
        <begin position="122"/>
        <end position="208"/>
    </location>
</feature>
<dbReference type="AlphaFoldDB" id="A0A8I3XFE2"/>
<dbReference type="FunFam" id="2.60.40.10:FF:000035">
    <property type="entry name" value="Contactin 1"/>
    <property type="match status" value="1"/>
</dbReference>
<keyword evidence="12" id="KW-0393">Immunoglobulin domain</keyword>
<keyword evidence="9" id="KW-1015">Disulfide bond</keyword>
<evidence type="ECO:0000256" key="10">
    <source>
        <dbReference type="ARBA" id="ARBA00023180"/>
    </source>
</evidence>
<dbReference type="FunFam" id="2.60.40.10:FF:000064">
    <property type="entry name" value="Contactin 1"/>
    <property type="match status" value="1"/>
</dbReference>
<evidence type="ECO:0000256" key="2">
    <source>
        <dbReference type="ARBA" id="ARBA00009812"/>
    </source>
</evidence>
<feature type="domain" description="Ig-like" evidence="20">
    <location>
        <begin position="227"/>
        <end position="313"/>
    </location>
</feature>
<dbReference type="GO" id="GO:0005886">
    <property type="term" value="C:plasma membrane"/>
    <property type="evidence" value="ECO:0007669"/>
    <property type="project" value="UniProtKB-SubCell"/>
</dbReference>
<dbReference type="FunFam" id="2.60.40.10:FF:000004">
    <property type="entry name" value="DCC isoform 1"/>
    <property type="match status" value="1"/>
</dbReference>
<evidence type="ECO:0000256" key="9">
    <source>
        <dbReference type="ARBA" id="ARBA00023157"/>
    </source>
</evidence>
<keyword evidence="6" id="KW-0677">Repeat</keyword>
<feature type="domain" description="Fibronectin type-III" evidence="21">
    <location>
        <begin position="805"/>
        <end position="901"/>
    </location>
</feature>
<name>A0A8I3XFE2_CALJA</name>
<dbReference type="PROSITE" id="PS50835">
    <property type="entry name" value="IG_LIKE"/>
    <property type="match status" value="6"/>
</dbReference>
<dbReference type="FunFam" id="2.60.40.10:FF:000028">
    <property type="entry name" value="Neuronal cell adhesion molecule"/>
    <property type="match status" value="1"/>
</dbReference>
<feature type="signal peptide" evidence="19">
    <location>
        <begin position="1"/>
        <end position="19"/>
    </location>
</feature>